<feature type="compositionally biased region" description="Low complexity" evidence="1">
    <location>
        <begin position="130"/>
        <end position="141"/>
    </location>
</feature>
<dbReference type="Pfam" id="PF18998">
    <property type="entry name" value="Flg_new_2"/>
    <property type="match status" value="2"/>
</dbReference>
<evidence type="ECO:0000256" key="2">
    <source>
        <dbReference type="SAM" id="Phobius"/>
    </source>
</evidence>
<evidence type="ECO:0000256" key="1">
    <source>
        <dbReference type="SAM" id="MobiDB-lite"/>
    </source>
</evidence>
<dbReference type="InterPro" id="IPR044060">
    <property type="entry name" value="Bacterial_rp_domain"/>
</dbReference>
<accession>A0A1H6JZ93</accession>
<reference evidence="4 5" key="1">
    <citation type="submission" date="2016-10" db="EMBL/GenBank/DDBJ databases">
        <authorList>
            <person name="Varghese N."/>
            <person name="Submissions S."/>
        </authorList>
    </citation>
    <scope>NUCLEOTIDE SEQUENCE [LARGE SCALE GENOMIC DNA]</scope>
    <source>
        <strain evidence="4 5">WCP15</strain>
    </source>
</reference>
<protein>
    <submittedName>
        <fullName evidence="4">Repeat domain (List_Bact_rpt)</fullName>
    </submittedName>
</protein>
<sequence length="783" mass="79457">MTLLFEPNIATGEGSVDRFRRFLLTLCLFVTLFLVRILIMPTCAFGIEAAVDNTVQGDAANAASERDRLPSDCGDYSVDCPAGADGIATIVANDSCGSWLPGASSVTDGVVSDKPSLGQGAPEGRLGIGDSALDSSRSSDIAADDDESIMDSITDSASIVEVTGADDGLHQTTASSNNSQLIVLASNGGVPDENADSNLSANSASNLLQVASIVSSHPSTISYSVRTGGQLRSNNSSTWSSSSTEFFSSNLGGTAVGVTARPSAGYRFDGWYDESSGNLVSSELGFTPARPADGWPTTCSFVARFSPDSFAVQTAANGGSGIDYSAVSSFGVSVVVPSNPYVRHGYSFTGWDVALDPASDPFGGMHFDEGGSISPQVLSQLLSRGAFTTTGATLSLVLHAQWKESSVSLLFQGGDNGILTVSPGISSSTSSFSQKIGAVSGSDMSGYGNGYDVAAVANTGFHFAGWTVRAGEKDVSSLLGGGSSRSIISSLDARSVSNAAMGSSSIRSDLLFIASFSSNVYGVNYHSGSSGIGSSSLSYESGGSFSSSGPSSGSMRFIGWNTSPDGSGVYLAPGSSASRDLINGLISRGALVDSDGGVLNLYAMYEAVSPVTPIVPNSPVEPASPVVEDDSVTPAIPGKIIETIESVLTPVVEPLSEVVFPELESPIVTQPLSSASEDQSLFPSLNNMTSAQAVAATGSVVTAVTAVGTIAALAGVGASALGAAVAGAAGATGASGFADIFAEIAAEAKAAGRGPVDRLTSIFGRKRRRAASSGDDNTNDEQD</sequence>
<evidence type="ECO:0000313" key="5">
    <source>
        <dbReference type="Proteomes" id="UP000199135"/>
    </source>
</evidence>
<name>A0A1H6JZ93_9ACTN</name>
<feature type="domain" description="Bacterial repeat" evidence="3">
    <location>
        <begin position="250"/>
        <end position="278"/>
    </location>
</feature>
<organism evidence="4 5">
    <name type="scientific">Parafannyhessea umbonata</name>
    <dbReference type="NCBI Taxonomy" id="604330"/>
    <lineage>
        <taxon>Bacteria</taxon>
        <taxon>Bacillati</taxon>
        <taxon>Actinomycetota</taxon>
        <taxon>Coriobacteriia</taxon>
        <taxon>Coriobacteriales</taxon>
        <taxon>Atopobiaceae</taxon>
        <taxon>Parafannyhessea</taxon>
    </lineage>
</organism>
<feature type="region of interest" description="Disordered" evidence="1">
    <location>
        <begin position="110"/>
        <end position="149"/>
    </location>
</feature>
<dbReference type="Proteomes" id="UP000199135">
    <property type="component" value="Unassembled WGS sequence"/>
</dbReference>
<gene>
    <name evidence="4" type="ORF">SAMN05216447_1094</name>
</gene>
<proteinExistence type="predicted"/>
<feature type="transmembrane region" description="Helical" evidence="2">
    <location>
        <begin position="21"/>
        <end position="39"/>
    </location>
</feature>
<keyword evidence="2" id="KW-1133">Transmembrane helix</keyword>
<evidence type="ECO:0000259" key="3">
    <source>
        <dbReference type="Pfam" id="PF18998"/>
    </source>
</evidence>
<comment type="caution">
    <text evidence="4">The sequence shown here is derived from an EMBL/GenBank/DDBJ whole genome shotgun (WGS) entry which is preliminary data.</text>
</comment>
<keyword evidence="2" id="KW-0472">Membrane</keyword>
<feature type="domain" description="Bacterial repeat" evidence="3">
    <location>
        <begin position="435"/>
        <end position="472"/>
    </location>
</feature>
<feature type="region of interest" description="Disordered" evidence="1">
    <location>
        <begin position="762"/>
        <end position="783"/>
    </location>
</feature>
<keyword evidence="5" id="KW-1185">Reference proteome</keyword>
<dbReference type="EMBL" id="FNWT01000009">
    <property type="protein sequence ID" value="SEH64474.1"/>
    <property type="molecule type" value="Genomic_DNA"/>
</dbReference>
<evidence type="ECO:0000313" key="4">
    <source>
        <dbReference type="EMBL" id="SEH64474.1"/>
    </source>
</evidence>
<keyword evidence="2" id="KW-0812">Transmembrane</keyword>